<dbReference type="Gene3D" id="3.40.50.1820">
    <property type="entry name" value="alpha/beta hydrolase"/>
    <property type="match status" value="1"/>
</dbReference>
<organism evidence="2 3">
    <name type="scientific">Coemansia brasiliensis</name>
    <dbReference type="NCBI Taxonomy" id="2650707"/>
    <lineage>
        <taxon>Eukaryota</taxon>
        <taxon>Fungi</taxon>
        <taxon>Fungi incertae sedis</taxon>
        <taxon>Zoopagomycota</taxon>
        <taxon>Kickxellomycotina</taxon>
        <taxon>Kickxellomycetes</taxon>
        <taxon>Kickxellales</taxon>
        <taxon>Kickxellaceae</taxon>
        <taxon>Coemansia</taxon>
    </lineage>
</organism>
<comment type="caution">
    <text evidence="2">The sequence shown here is derived from an EMBL/GenBank/DDBJ whole genome shotgun (WGS) entry which is preliminary data.</text>
</comment>
<protein>
    <recommendedName>
        <fullName evidence="1">Fungal lipase-type domain-containing protein</fullName>
    </recommendedName>
</protein>
<evidence type="ECO:0000259" key="1">
    <source>
        <dbReference type="Pfam" id="PF01764"/>
    </source>
</evidence>
<dbReference type="InterPro" id="IPR029058">
    <property type="entry name" value="AB_hydrolase_fold"/>
</dbReference>
<dbReference type="AlphaFoldDB" id="A0A9W8ID78"/>
<name>A0A9W8ID78_9FUNG</name>
<dbReference type="Proteomes" id="UP001139887">
    <property type="component" value="Unassembled WGS sequence"/>
</dbReference>
<evidence type="ECO:0000313" key="2">
    <source>
        <dbReference type="EMBL" id="KAJ2849517.1"/>
    </source>
</evidence>
<dbReference type="SUPFAM" id="SSF53474">
    <property type="entry name" value="alpha/beta-Hydrolases"/>
    <property type="match status" value="1"/>
</dbReference>
<proteinExistence type="predicted"/>
<evidence type="ECO:0000313" key="3">
    <source>
        <dbReference type="Proteomes" id="UP001139887"/>
    </source>
</evidence>
<keyword evidence="3" id="KW-1185">Reference proteome</keyword>
<feature type="domain" description="Fungal lipase-type" evidence="1">
    <location>
        <begin position="25"/>
        <end position="162"/>
    </location>
</feature>
<dbReference type="OrthoDB" id="438440at2759"/>
<gene>
    <name evidence="2" type="ORF">IWW36_002584</name>
</gene>
<sequence>MDKYMSPNPVSDGYIALSHKDKEIYVVWAGTRRIRSIVVDSMFVFEDFSPDVPGATVHAGFAESTNAVYPHILKNIRAASTSYPDYKIVFIGHSLGGASAVLSALRFAKENEYAKDMVRVWTFGEPRVGNRAFAEYYTQLLGNQTYRITYKGDIVPHVPPWQVLGYQHHPLEIHIINKDGDFYVCQNTVREDLDGAYRWPTIDTGVSDHIDYFGKPDITRFDPLIEW</sequence>
<dbReference type="GO" id="GO:0006629">
    <property type="term" value="P:lipid metabolic process"/>
    <property type="evidence" value="ECO:0007669"/>
    <property type="project" value="InterPro"/>
</dbReference>
<dbReference type="Pfam" id="PF01764">
    <property type="entry name" value="Lipase_3"/>
    <property type="match status" value="1"/>
</dbReference>
<dbReference type="EMBL" id="JANBUW010000074">
    <property type="protein sequence ID" value="KAJ2849517.1"/>
    <property type="molecule type" value="Genomic_DNA"/>
</dbReference>
<dbReference type="PANTHER" id="PTHR45856">
    <property type="entry name" value="ALPHA/BETA-HYDROLASES SUPERFAMILY PROTEIN"/>
    <property type="match status" value="1"/>
</dbReference>
<dbReference type="InterPro" id="IPR051218">
    <property type="entry name" value="Sec_MonoDiacylglyc_Lipase"/>
</dbReference>
<dbReference type="InterPro" id="IPR002921">
    <property type="entry name" value="Fungal_lipase-type"/>
</dbReference>
<reference evidence="2" key="1">
    <citation type="submission" date="2022-07" db="EMBL/GenBank/DDBJ databases">
        <title>Phylogenomic reconstructions and comparative analyses of Kickxellomycotina fungi.</title>
        <authorList>
            <person name="Reynolds N.K."/>
            <person name="Stajich J.E."/>
            <person name="Barry K."/>
            <person name="Grigoriev I.V."/>
            <person name="Crous P."/>
            <person name="Smith M.E."/>
        </authorList>
    </citation>
    <scope>NUCLEOTIDE SEQUENCE</scope>
    <source>
        <strain evidence="2">NRRL 1566</strain>
    </source>
</reference>
<dbReference type="CDD" id="cd00519">
    <property type="entry name" value="Lipase_3"/>
    <property type="match status" value="1"/>
</dbReference>
<accession>A0A9W8ID78</accession>
<dbReference type="PANTHER" id="PTHR45856:SF25">
    <property type="entry name" value="FUNGAL LIPASE-LIKE DOMAIN-CONTAINING PROTEIN"/>
    <property type="match status" value="1"/>
</dbReference>